<dbReference type="PANTHER" id="PTHR31884">
    <property type="entry name" value="POLYGALACTURONASE"/>
    <property type="match status" value="1"/>
</dbReference>
<keyword evidence="6" id="KW-1015">Disulfide bond</keyword>
<evidence type="ECO:0000256" key="8">
    <source>
        <dbReference type="ARBA" id="ARBA00023316"/>
    </source>
</evidence>
<evidence type="ECO:0000256" key="9">
    <source>
        <dbReference type="ARBA" id="ARBA00034074"/>
    </source>
</evidence>
<keyword evidence="4" id="KW-0677">Repeat</keyword>
<gene>
    <name evidence="12" type="primary">LOC114335211</name>
</gene>
<dbReference type="SMART" id="SM00710">
    <property type="entry name" value="PbH1"/>
    <property type="match status" value="4"/>
</dbReference>
<protein>
    <recommendedName>
        <fullName evidence="2">endo-polygalacturonase</fullName>
        <ecNumber evidence="2">3.2.1.15</ecNumber>
    </recommendedName>
</protein>
<dbReference type="GO" id="GO:0045490">
    <property type="term" value="P:pectin catabolic process"/>
    <property type="evidence" value="ECO:0007669"/>
    <property type="project" value="TreeGrafter"/>
</dbReference>
<keyword evidence="3 11" id="KW-0732">Signal</keyword>
<accession>A0A6P7FXC5</accession>
<evidence type="ECO:0000256" key="3">
    <source>
        <dbReference type="ARBA" id="ARBA00022729"/>
    </source>
</evidence>
<evidence type="ECO:0000313" key="12">
    <source>
        <dbReference type="RefSeq" id="XP_028141209.1"/>
    </source>
</evidence>
<dbReference type="SUPFAM" id="SSF51126">
    <property type="entry name" value="Pectin lyase-like"/>
    <property type="match status" value="1"/>
</dbReference>
<evidence type="ECO:0000256" key="1">
    <source>
        <dbReference type="ARBA" id="ARBA00008834"/>
    </source>
</evidence>
<dbReference type="GO" id="GO:0005576">
    <property type="term" value="C:extracellular region"/>
    <property type="evidence" value="ECO:0007669"/>
    <property type="project" value="TreeGrafter"/>
</dbReference>
<feature type="signal peptide" evidence="11">
    <location>
        <begin position="1"/>
        <end position="19"/>
    </location>
</feature>
<keyword evidence="5 10" id="KW-0378">Hydrolase</keyword>
<keyword evidence="8" id="KW-0961">Cell wall biogenesis/degradation</keyword>
<dbReference type="AlphaFoldDB" id="A0A6P7FXC5"/>
<dbReference type="GO" id="GO:0004650">
    <property type="term" value="F:polygalacturonase activity"/>
    <property type="evidence" value="ECO:0007669"/>
    <property type="project" value="UniProtKB-EC"/>
</dbReference>
<keyword evidence="7 10" id="KW-0326">Glycosidase</keyword>
<dbReference type="EC" id="3.2.1.15" evidence="2"/>
<evidence type="ECO:0000256" key="6">
    <source>
        <dbReference type="ARBA" id="ARBA00023157"/>
    </source>
</evidence>
<comment type="catalytic activity">
    <reaction evidence="9">
        <text>(1,4-alpha-D-galacturonosyl)n+m + H2O = (1,4-alpha-D-galacturonosyl)n + (1,4-alpha-D-galacturonosyl)m.</text>
        <dbReference type="EC" id="3.2.1.15"/>
    </reaction>
</comment>
<evidence type="ECO:0000256" key="4">
    <source>
        <dbReference type="ARBA" id="ARBA00022737"/>
    </source>
</evidence>
<dbReference type="InterPro" id="IPR011050">
    <property type="entry name" value="Pectin_lyase_fold/virulence"/>
</dbReference>
<reference evidence="12" key="1">
    <citation type="submission" date="2025-08" db="UniProtKB">
        <authorList>
            <consortium name="RefSeq"/>
        </authorList>
    </citation>
    <scope>IDENTIFICATION</scope>
    <source>
        <tissue evidence="12">Whole insect</tissue>
    </source>
</reference>
<dbReference type="RefSeq" id="XP_028141209.1">
    <property type="nucleotide sequence ID" value="XM_028285408.1"/>
</dbReference>
<dbReference type="InParanoid" id="A0A6P7FXC5"/>
<evidence type="ECO:0000256" key="10">
    <source>
        <dbReference type="RuleBase" id="RU361169"/>
    </source>
</evidence>
<sequence length="353" mass="38474">MLFIYKILVLLIVVSIAASDICTISNYDLVDEALSSCIDIVISNLTVPSGKTLNLNLKERSTVTFDGVITFEVSFRTGFLVSVAGKNVLVQGAPGSILNGQGEKYWDGFGDNGVVKPKFFRVATSGGSIFRNIYLLNCPHFCVGVYATDVTLTGWTIDVLAGNTRGGLNTDGFGIHSGRNIVVQDSVVMNQDDCVVVNSGTDMIFRNLQCYGSHGLSFSVGSKTEENAEAGIVQNITFLDSLVANGLYGIHIKTKKGSGTIRDVIYENIQLSGITEDGIYINQDYEDIGNYSREFEIHNLKISNVYGSIQGLLTRPVHVVCNENKCSNWTWSNINILGTGKSYCNYIPDGFRC</sequence>
<evidence type="ECO:0000256" key="2">
    <source>
        <dbReference type="ARBA" id="ARBA00012736"/>
    </source>
</evidence>
<proteinExistence type="inferred from homology"/>
<dbReference type="InterPro" id="IPR050434">
    <property type="entry name" value="Glycosyl_hydrlase_28"/>
</dbReference>
<dbReference type="InterPro" id="IPR000743">
    <property type="entry name" value="Glyco_hydro_28"/>
</dbReference>
<dbReference type="Gene3D" id="2.160.20.10">
    <property type="entry name" value="Single-stranded right-handed beta-helix, Pectin lyase-like"/>
    <property type="match status" value="1"/>
</dbReference>
<comment type="similarity">
    <text evidence="1 10">Belongs to the glycosyl hydrolase 28 family.</text>
</comment>
<dbReference type="Pfam" id="PF00295">
    <property type="entry name" value="Glyco_hydro_28"/>
    <property type="match status" value="1"/>
</dbReference>
<dbReference type="InterPro" id="IPR006626">
    <property type="entry name" value="PbH1"/>
</dbReference>
<evidence type="ECO:0000256" key="5">
    <source>
        <dbReference type="ARBA" id="ARBA00022801"/>
    </source>
</evidence>
<feature type="chain" id="PRO_5028370140" description="endo-polygalacturonase" evidence="11">
    <location>
        <begin position="20"/>
        <end position="353"/>
    </location>
</feature>
<evidence type="ECO:0000256" key="7">
    <source>
        <dbReference type="ARBA" id="ARBA00023295"/>
    </source>
</evidence>
<organism evidence="12">
    <name type="scientific">Diabrotica virgifera virgifera</name>
    <name type="common">western corn rootworm</name>
    <dbReference type="NCBI Taxonomy" id="50390"/>
    <lineage>
        <taxon>Eukaryota</taxon>
        <taxon>Metazoa</taxon>
        <taxon>Ecdysozoa</taxon>
        <taxon>Arthropoda</taxon>
        <taxon>Hexapoda</taxon>
        <taxon>Insecta</taxon>
        <taxon>Pterygota</taxon>
        <taxon>Neoptera</taxon>
        <taxon>Endopterygota</taxon>
        <taxon>Coleoptera</taxon>
        <taxon>Polyphaga</taxon>
        <taxon>Cucujiformia</taxon>
        <taxon>Chrysomeloidea</taxon>
        <taxon>Chrysomelidae</taxon>
        <taxon>Galerucinae</taxon>
        <taxon>Diabroticina</taxon>
        <taxon>Diabroticites</taxon>
        <taxon>Diabrotica</taxon>
    </lineage>
</organism>
<evidence type="ECO:0000256" key="11">
    <source>
        <dbReference type="SAM" id="SignalP"/>
    </source>
</evidence>
<dbReference type="PANTHER" id="PTHR31884:SF1">
    <property type="entry name" value="POLYGALACTURONASE"/>
    <property type="match status" value="1"/>
</dbReference>
<name>A0A6P7FXC5_DIAVI</name>
<dbReference type="InterPro" id="IPR012334">
    <property type="entry name" value="Pectin_lyas_fold"/>
</dbReference>
<dbReference type="GO" id="GO:0071555">
    <property type="term" value="P:cell wall organization"/>
    <property type="evidence" value="ECO:0007669"/>
    <property type="project" value="UniProtKB-KW"/>
</dbReference>